<gene>
    <name evidence="1" type="ORF">Pcinc_017379</name>
</gene>
<protein>
    <submittedName>
        <fullName evidence="1">Uncharacterized protein</fullName>
    </submittedName>
</protein>
<evidence type="ECO:0000313" key="2">
    <source>
        <dbReference type="Proteomes" id="UP001286313"/>
    </source>
</evidence>
<accession>A0AAE1FPB8</accession>
<dbReference type="EMBL" id="JAWQEG010001607">
    <property type="protein sequence ID" value="KAK3877977.1"/>
    <property type="molecule type" value="Genomic_DNA"/>
</dbReference>
<dbReference type="AlphaFoldDB" id="A0AAE1FPB8"/>
<comment type="caution">
    <text evidence="1">The sequence shown here is derived from an EMBL/GenBank/DDBJ whole genome shotgun (WGS) entry which is preliminary data.</text>
</comment>
<evidence type="ECO:0000313" key="1">
    <source>
        <dbReference type="EMBL" id="KAK3877977.1"/>
    </source>
</evidence>
<organism evidence="1 2">
    <name type="scientific">Petrolisthes cinctipes</name>
    <name type="common">Flat porcelain crab</name>
    <dbReference type="NCBI Taxonomy" id="88211"/>
    <lineage>
        <taxon>Eukaryota</taxon>
        <taxon>Metazoa</taxon>
        <taxon>Ecdysozoa</taxon>
        <taxon>Arthropoda</taxon>
        <taxon>Crustacea</taxon>
        <taxon>Multicrustacea</taxon>
        <taxon>Malacostraca</taxon>
        <taxon>Eumalacostraca</taxon>
        <taxon>Eucarida</taxon>
        <taxon>Decapoda</taxon>
        <taxon>Pleocyemata</taxon>
        <taxon>Anomura</taxon>
        <taxon>Galatheoidea</taxon>
        <taxon>Porcellanidae</taxon>
        <taxon>Petrolisthes</taxon>
    </lineage>
</organism>
<name>A0AAE1FPB8_PETCI</name>
<proteinExistence type="predicted"/>
<sequence length="259" mass="29815">MKKGKDAIVKLNGIVNDLESAQEVIAQLEELPSRQNIRIAELENAYADKSGAPGQGVEFVDKSPWFNGETLIKKREKRLKESKWRRVKTENAWEEYKVVKNQYNELIKKNKRDYYLKKILDAGSDMNKLYQLFDSLTGNVKKRKLPDGFSDKELADAFCKCFKDKIMNIVCGFVDMPLLPVVETNSEIRLRCFKTINKKDLIQVIKKAKKTNCAVDPVPISEVVDADNVSEFVHIIKDEEYLKPEKGNRPSTKKKKKQV</sequence>
<keyword evidence="2" id="KW-1185">Reference proteome</keyword>
<reference evidence="1" key="1">
    <citation type="submission" date="2023-10" db="EMBL/GenBank/DDBJ databases">
        <title>Genome assemblies of two species of porcelain crab, Petrolisthes cinctipes and Petrolisthes manimaculis (Anomura: Porcellanidae).</title>
        <authorList>
            <person name="Angst P."/>
        </authorList>
    </citation>
    <scope>NUCLEOTIDE SEQUENCE</scope>
    <source>
        <strain evidence="1">PB745_01</strain>
        <tissue evidence="1">Gill</tissue>
    </source>
</reference>
<dbReference type="Proteomes" id="UP001286313">
    <property type="component" value="Unassembled WGS sequence"/>
</dbReference>